<dbReference type="CDD" id="cd05399">
    <property type="entry name" value="NT_Rel-Spo_like"/>
    <property type="match status" value="1"/>
</dbReference>
<evidence type="ECO:0000259" key="1">
    <source>
        <dbReference type="SMART" id="SM00954"/>
    </source>
</evidence>
<feature type="domain" description="RelA/SpoT" evidence="1">
    <location>
        <begin position="43"/>
        <end position="164"/>
    </location>
</feature>
<sequence>MHLDEARQRYIDERPKYEKMAADIAHRVRVGATGISMKCNVTHRAKLVSSFVKKSLSAQDPWSEVADKAGVRIVVGHAADLDVALNLVNDLFGPPVWVADGRTLDGAEDQLRYPRLHVQVKAKPLPDGTALPDPAECEIQIRTEASDLWSRMSHSMLYKPEAALPKNVRRSLYRLLALVELYDREVERAVVAMKEDPDQVLNSIVAQSESIFYTFCTASYNMDLSREIGQIILETLGAEEKNAYCSELAGFAELHRGRLESLYRDYGPNSAAGLLGTYLLVGQPESIAIFERLQNAPYAFTAAWNEHMSNEDLLNDMKDIWG</sequence>
<evidence type="ECO:0000313" key="3">
    <source>
        <dbReference type="Proteomes" id="UP001500307"/>
    </source>
</evidence>
<dbReference type="InterPro" id="IPR007685">
    <property type="entry name" value="RelA_SpoT"/>
</dbReference>
<dbReference type="Pfam" id="PF04607">
    <property type="entry name" value="RelA_SpoT"/>
    <property type="match status" value="1"/>
</dbReference>
<dbReference type="Proteomes" id="UP001500307">
    <property type="component" value="Unassembled WGS sequence"/>
</dbReference>
<evidence type="ECO:0000313" key="2">
    <source>
        <dbReference type="EMBL" id="GAA4581132.1"/>
    </source>
</evidence>
<accession>A0ABP8T3Y7</accession>
<name>A0ABP8T3Y7_9ACTN</name>
<keyword evidence="3" id="KW-1185">Reference proteome</keyword>
<gene>
    <name evidence="2" type="ORF">GCM10023176_61640</name>
</gene>
<reference evidence="3" key="1">
    <citation type="journal article" date="2019" name="Int. J. Syst. Evol. Microbiol.">
        <title>The Global Catalogue of Microorganisms (GCM) 10K type strain sequencing project: providing services to taxonomists for standard genome sequencing and annotation.</title>
        <authorList>
            <consortium name="The Broad Institute Genomics Platform"/>
            <consortium name="The Broad Institute Genome Sequencing Center for Infectious Disease"/>
            <person name="Wu L."/>
            <person name="Ma J."/>
        </authorList>
    </citation>
    <scope>NUCLEOTIDE SEQUENCE [LARGE SCALE GENOMIC DNA]</scope>
    <source>
        <strain evidence="3">JCM 3175</strain>
    </source>
</reference>
<dbReference type="SUPFAM" id="SSF81301">
    <property type="entry name" value="Nucleotidyltransferase"/>
    <property type="match status" value="1"/>
</dbReference>
<dbReference type="RefSeq" id="WP_346125435.1">
    <property type="nucleotide sequence ID" value="NZ_BAABGU010000076.1"/>
</dbReference>
<organism evidence="2 3">
    <name type="scientific">Micromonospora coerulea</name>
    <dbReference type="NCBI Taxonomy" id="47856"/>
    <lineage>
        <taxon>Bacteria</taxon>
        <taxon>Bacillati</taxon>
        <taxon>Actinomycetota</taxon>
        <taxon>Actinomycetes</taxon>
        <taxon>Micromonosporales</taxon>
        <taxon>Micromonosporaceae</taxon>
        <taxon>Micromonospora</taxon>
    </lineage>
</organism>
<dbReference type="InterPro" id="IPR043519">
    <property type="entry name" value="NT_sf"/>
</dbReference>
<dbReference type="Gene3D" id="3.30.460.10">
    <property type="entry name" value="Beta Polymerase, domain 2"/>
    <property type="match status" value="1"/>
</dbReference>
<dbReference type="SMART" id="SM00954">
    <property type="entry name" value="RelA_SpoT"/>
    <property type="match status" value="1"/>
</dbReference>
<proteinExistence type="predicted"/>
<protein>
    <recommendedName>
        <fullName evidence="1">RelA/SpoT domain-containing protein</fullName>
    </recommendedName>
</protein>
<comment type="caution">
    <text evidence="2">The sequence shown here is derived from an EMBL/GenBank/DDBJ whole genome shotgun (WGS) entry which is preliminary data.</text>
</comment>
<dbReference type="EMBL" id="BAABGU010000076">
    <property type="protein sequence ID" value="GAA4581132.1"/>
    <property type="molecule type" value="Genomic_DNA"/>
</dbReference>